<feature type="compositionally biased region" description="Basic and acidic residues" evidence="1">
    <location>
        <begin position="1"/>
        <end position="11"/>
    </location>
</feature>
<feature type="region of interest" description="Disordered" evidence="1">
    <location>
        <begin position="1"/>
        <end position="35"/>
    </location>
</feature>
<evidence type="ECO:0000256" key="1">
    <source>
        <dbReference type="SAM" id="MobiDB-lite"/>
    </source>
</evidence>
<reference evidence="2" key="1">
    <citation type="submission" date="2022-06" db="EMBL/GenBank/DDBJ databases">
        <title>Complete genome sequences of two strains of the flax pathogen Septoria linicola.</title>
        <authorList>
            <person name="Lapalu N."/>
            <person name="Simon A."/>
            <person name="Demenou B."/>
            <person name="Paumier D."/>
            <person name="Guillot M.-P."/>
            <person name="Gout L."/>
            <person name="Valade R."/>
        </authorList>
    </citation>
    <scope>NUCLEOTIDE SEQUENCE</scope>
    <source>
        <strain evidence="2">SE15195</strain>
    </source>
</reference>
<keyword evidence="3" id="KW-1185">Reference proteome</keyword>
<name>A0A9Q9AN75_9PEZI</name>
<evidence type="ECO:0000313" key="2">
    <source>
        <dbReference type="EMBL" id="USW52399.1"/>
    </source>
</evidence>
<dbReference type="EMBL" id="CP099421">
    <property type="protein sequence ID" value="USW52399.1"/>
    <property type="molecule type" value="Genomic_DNA"/>
</dbReference>
<organism evidence="2 3">
    <name type="scientific">Septoria linicola</name>
    <dbReference type="NCBI Taxonomy" id="215465"/>
    <lineage>
        <taxon>Eukaryota</taxon>
        <taxon>Fungi</taxon>
        <taxon>Dikarya</taxon>
        <taxon>Ascomycota</taxon>
        <taxon>Pezizomycotina</taxon>
        <taxon>Dothideomycetes</taxon>
        <taxon>Dothideomycetidae</taxon>
        <taxon>Mycosphaerellales</taxon>
        <taxon>Mycosphaerellaceae</taxon>
        <taxon>Septoria</taxon>
    </lineage>
</organism>
<proteinExistence type="predicted"/>
<evidence type="ECO:0008006" key="4">
    <source>
        <dbReference type="Google" id="ProtNLM"/>
    </source>
</evidence>
<dbReference type="AlphaFoldDB" id="A0A9Q9AN75"/>
<sequence>MAEPTAKKIQLEHPSVIRSADMEEPLPSTPDRHASHKVIDEAIRIKVGQGHESKVFDIHKGLLKHYSSYFRAAVKNLEGDRFAESAQGVISLPEVPNRLFVHGAKEEI</sequence>
<dbReference type="Proteomes" id="UP001056384">
    <property type="component" value="Chromosome 4"/>
</dbReference>
<evidence type="ECO:0000313" key="3">
    <source>
        <dbReference type="Proteomes" id="UP001056384"/>
    </source>
</evidence>
<dbReference type="OrthoDB" id="194443at2759"/>
<protein>
    <recommendedName>
        <fullName evidence="4">BTB domain-containing protein</fullName>
    </recommendedName>
</protein>
<accession>A0A9Q9AN75</accession>
<gene>
    <name evidence="2" type="ORF">Slin15195_G057180</name>
</gene>